<protein>
    <submittedName>
        <fullName evidence="1">Uncharacterized protein</fullName>
    </submittedName>
</protein>
<proteinExistence type="predicted"/>
<dbReference type="EMBL" id="JACIEU010000005">
    <property type="protein sequence ID" value="MBB4147796.1"/>
    <property type="molecule type" value="Genomic_DNA"/>
</dbReference>
<keyword evidence="2" id="KW-1185">Reference proteome</keyword>
<dbReference type="Proteomes" id="UP000590524">
    <property type="component" value="Unassembled WGS sequence"/>
</dbReference>
<evidence type="ECO:0000313" key="2">
    <source>
        <dbReference type="Proteomes" id="UP000590524"/>
    </source>
</evidence>
<accession>A0A7W6LNW4</accession>
<sequence length="47" mass="5164">MIILKAHAEHGVGEKLHNLSAHFKQFFFGHNIPESKNRAAIAPNGGK</sequence>
<evidence type="ECO:0000313" key="1">
    <source>
        <dbReference type="EMBL" id="MBB4147796.1"/>
    </source>
</evidence>
<reference evidence="1 2" key="1">
    <citation type="submission" date="2020-08" db="EMBL/GenBank/DDBJ databases">
        <title>Genomic Encyclopedia of Type Strains, Phase IV (KMG-IV): sequencing the most valuable type-strain genomes for metagenomic binning, comparative biology and taxonomic classification.</title>
        <authorList>
            <person name="Goeker M."/>
        </authorList>
    </citation>
    <scope>NUCLEOTIDE SEQUENCE [LARGE SCALE GENOMIC DNA]</scope>
    <source>
        <strain evidence="1 2">DSM 19371</strain>
    </source>
</reference>
<dbReference type="AlphaFoldDB" id="A0A7W6LNW4"/>
<comment type="caution">
    <text evidence="1">The sequence shown here is derived from an EMBL/GenBank/DDBJ whole genome shotgun (WGS) entry which is preliminary data.</text>
</comment>
<dbReference type="RefSeq" id="WP_380765771.1">
    <property type="nucleotide sequence ID" value="NZ_JBHLYA010000017.1"/>
</dbReference>
<gene>
    <name evidence="1" type="ORF">GGQ90_001571</name>
</gene>
<name>A0A7W6LNW4_9SPHN</name>
<organism evidence="1 2">
    <name type="scientific">Sphingobium scionense</name>
    <dbReference type="NCBI Taxonomy" id="1404341"/>
    <lineage>
        <taxon>Bacteria</taxon>
        <taxon>Pseudomonadati</taxon>
        <taxon>Pseudomonadota</taxon>
        <taxon>Alphaproteobacteria</taxon>
        <taxon>Sphingomonadales</taxon>
        <taxon>Sphingomonadaceae</taxon>
        <taxon>Sphingobium</taxon>
    </lineage>
</organism>